<dbReference type="OMA" id="WADERCC"/>
<dbReference type="SMART" id="SM00185">
    <property type="entry name" value="ARM"/>
    <property type="match status" value="4"/>
</dbReference>
<name>A0A0D3KNM8_EMIH1</name>
<evidence type="ECO:0000256" key="3">
    <source>
        <dbReference type="ARBA" id="ARBA00020768"/>
    </source>
</evidence>
<dbReference type="HOGENOM" id="CLU_007331_0_0_1"/>
<organism evidence="5 6">
    <name type="scientific">Emiliania huxleyi (strain CCMP1516)</name>
    <dbReference type="NCBI Taxonomy" id="280463"/>
    <lineage>
        <taxon>Eukaryota</taxon>
        <taxon>Haptista</taxon>
        <taxon>Haptophyta</taxon>
        <taxon>Prymnesiophyceae</taxon>
        <taxon>Isochrysidales</taxon>
        <taxon>Noelaerhabdaceae</taxon>
        <taxon>Emiliania</taxon>
    </lineage>
</organism>
<dbReference type="InterPro" id="IPR011990">
    <property type="entry name" value="TPR-like_helical_dom_sf"/>
</dbReference>
<sequence length="903" mass="94271">MSKDEGNAHLKAGRLAEAIASYTSALGAPSLSKEAVAALHANRALAHLKLNAASECVADCDAALSAQPGYVKAMYRRAQAREALGSPADLGAAFRDAQAALRLDPENREAALLARRLKAAVDACSAADESAPRAATEALRRAVADGAGEEELARCVGRMSKVAEDRSQGPALVHTGAAAELVSLLPREDEVVDASSLRMPLVGLAVEALERMAAICQACEGQPRPRDPLHASLAGRLLAACRAALPDVIRSLSWLAHRSSLAILARLLTPAAAANGKGDDKSEDEAFHKGACAAAEAALSPTLRDPEAEWEAHAAAVHGVTAVLEVNKKVGAWLLRQESIFWSLAEVAELEDEGLQRSLAEIYAHAAADVSLFKDKEGEEPIRHLRAFLRSPRPKVRARACVALAKVCLLHHDHRARIDPTGKLLAATRGLLEAKVPPHVHRWAVEALMYLTLMPDLKEHLAETGARFGSLVAVAHSASKDPSLHHALVSALGALCAPREKSDEQKRLEQEMDEAQIEQMRQLAAGGAGGAAPSERKDDPAVLTKLAATLVEDDAVLVLAELVAAAASRPGGSGASTLHTAARVLLSMATTPEARGKIVAQGGFKALLTCALCEHEPTATSAAWALAKVGISINPVAYPRRPGSGPESMVKPLLRLVDGAEHELQQFEACLALCNLATHPELQQRILTCGGWRTLTMSLACENELVQRAALEAMSNLTTADEVAAKFAEPGSTEAKIFVGFCGSDDPKAQLAASGAIATLAGDPEIGSALLGAGALEPLVNIALLSDDPPLLHRAAVGLANLFNNNADAILGPAAPTDQSELPGPALTAVGALITLSSSPVEPAKAAAVGALVQLRKTRPDVPMPPAEVVQAVVANIRAEHAAREAAEALLPRGGGDEVEVEV</sequence>
<evidence type="ECO:0000256" key="2">
    <source>
        <dbReference type="ARBA" id="ARBA00004216"/>
    </source>
</evidence>
<evidence type="ECO:0000313" key="5">
    <source>
        <dbReference type="EnsemblProtists" id="EOD37363"/>
    </source>
</evidence>
<evidence type="ECO:0000313" key="6">
    <source>
        <dbReference type="Proteomes" id="UP000013827"/>
    </source>
</evidence>
<dbReference type="SMART" id="SM00028">
    <property type="entry name" value="TPR"/>
    <property type="match status" value="2"/>
</dbReference>
<evidence type="ECO:0000256" key="1">
    <source>
        <dbReference type="ARBA" id="ARBA00004161"/>
    </source>
</evidence>
<comment type="subcellular location">
    <subcellularLocation>
        <location evidence="1">Cytoplasm</location>
        <location evidence="1">Myofibril</location>
        <location evidence="1">Sarcomere</location>
        <location evidence="1">A band</location>
    </subcellularLocation>
    <subcellularLocation>
        <location evidence="2">Cytoplasm</location>
        <location evidence="2">Myofibril</location>
        <location evidence="2">Sarcomere</location>
        <location evidence="2">Z line</location>
    </subcellularLocation>
</comment>
<evidence type="ECO:0000256" key="4">
    <source>
        <dbReference type="ARBA" id="ARBA00022490"/>
    </source>
</evidence>
<proteinExistence type="predicted"/>
<protein>
    <recommendedName>
        <fullName evidence="3">Protein unc-45 homolog B</fullName>
    </recommendedName>
</protein>
<dbReference type="RefSeq" id="XP_005789792.1">
    <property type="nucleotide sequence ID" value="XM_005789735.1"/>
</dbReference>
<dbReference type="SUPFAM" id="SSF48452">
    <property type="entry name" value="TPR-like"/>
    <property type="match status" value="1"/>
</dbReference>
<dbReference type="PaxDb" id="2903-EOD37363"/>
<dbReference type="STRING" id="2903.R1DP65"/>
<dbReference type="Gene3D" id="1.25.40.10">
    <property type="entry name" value="Tetratricopeptide repeat domain"/>
    <property type="match status" value="1"/>
</dbReference>
<dbReference type="InterPro" id="IPR019734">
    <property type="entry name" value="TPR_rpt"/>
</dbReference>
<dbReference type="AlphaFoldDB" id="A0A0D3KNM8"/>
<keyword evidence="6" id="KW-1185">Reference proteome</keyword>
<dbReference type="KEGG" id="ehx:EMIHUDRAFT_454891"/>
<reference evidence="6" key="1">
    <citation type="journal article" date="2013" name="Nature">
        <title>Pan genome of the phytoplankton Emiliania underpins its global distribution.</title>
        <authorList>
            <person name="Read B.A."/>
            <person name="Kegel J."/>
            <person name="Klute M.J."/>
            <person name="Kuo A."/>
            <person name="Lefebvre S.C."/>
            <person name="Maumus F."/>
            <person name="Mayer C."/>
            <person name="Miller J."/>
            <person name="Monier A."/>
            <person name="Salamov A."/>
            <person name="Young J."/>
            <person name="Aguilar M."/>
            <person name="Claverie J.M."/>
            <person name="Frickenhaus S."/>
            <person name="Gonzalez K."/>
            <person name="Herman E.K."/>
            <person name="Lin Y.C."/>
            <person name="Napier J."/>
            <person name="Ogata H."/>
            <person name="Sarno A.F."/>
            <person name="Shmutz J."/>
            <person name="Schroeder D."/>
            <person name="de Vargas C."/>
            <person name="Verret F."/>
            <person name="von Dassow P."/>
            <person name="Valentin K."/>
            <person name="Van de Peer Y."/>
            <person name="Wheeler G."/>
            <person name="Dacks J.B."/>
            <person name="Delwiche C.F."/>
            <person name="Dyhrman S.T."/>
            <person name="Glockner G."/>
            <person name="John U."/>
            <person name="Richards T."/>
            <person name="Worden A.Z."/>
            <person name="Zhang X."/>
            <person name="Grigoriev I.V."/>
            <person name="Allen A.E."/>
            <person name="Bidle K."/>
            <person name="Borodovsky M."/>
            <person name="Bowler C."/>
            <person name="Brownlee C."/>
            <person name="Cock J.M."/>
            <person name="Elias M."/>
            <person name="Gladyshev V.N."/>
            <person name="Groth M."/>
            <person name="Guda C."/>
            <person name="Hadaegh A."/>
            <person name="Iglesias-Rodriguez M.D."/>
            <person name="Jenkins J."/>
            <person name="Jones B.M."/>
            <person name="Lawson T."/>
            <person name="Leese F."/>
            <person name="Lindquist E."/>
            <person name="Lobanov A."/>
            <person name="Lomsadze A."/>
            <person name="Malik S.B."/>
            <person name="Marsh M.E."/>
            <person name="Mackinder L."/>
            <person name="Mock T."/>
            <person name="Mueller-Roeber B."/>
            <person name="Pagarete A."/>
            <person name="Parker M."/>
            <person name="Probert I."/>
            <person name="Quesneville H."/>
            <person name="Raines C."/>
            <person name="Rensing S.A."/>
            <person name="Riano-Pachon D.M."/>
            <person name="Richier S."/>
            <person name="Rokitta S."/>
            <person name="Shiraiwa Y."/>
            <person name="Soanes D.M."/>
            <person name="van der Giezen M."/>
            <person name="Wahlund T.M."/>
            <person name="Williams B."/>
            <person name="Wilson W."/>
            <person name="Wolfe G."/>
            <person name="Wurch L.L."/>
        </authorList>
    </citation>
    <scope>NUCLEOTIDE SEQUENCE</scope>
</reference>
<dbReference type="SUPFAM" id="SSF48371">
    <property type="entry name" value="ARM repeat"/>
    <property type="match status" value="1"/>
</dbReference>
<dbReference type="eggNOG" id="KOG4151">
    <property type="taxonomic scope" value="Eukaryota"/>
</dbReference>
<dbReference type="PANTHER" id="PTHR45994">
    <property type="entry name" value="FI21225P1"/>
    <property type="match status" value="1"/>
</dbReference>
<dbReference type="PANTHER" id="PTHR45994:SF1">
    <property type="entry name" value="FI21225P1"/>
    <property type="match status" value="1"/>
</dbReference>
<accession>A0A0D3KNM8</accession>
<keyword evidence="4" id="KW-0963">Cytoplasm</keyword>
<dbReference type="GO" id="GO:0051879">
    <property type="term" value="F:Hsp90 protein binding"/>
    <property type="evidence" value="ECO:0007669"/>
    <property type="project" value="TreeGrafter"/>
</dbReference>
<dbReference type="InterPro" id="IPR016024">
    <property type="entry name" value="ARM-type_fold"/>
</dbReference>
<dbReference type="InterPro" id="IPR011989">
    <property type="entry name" value="ARM-like"/>
</dbReference>
<dbReference type="GO" id="GO:0005737">
    <property type="term" value="C:cytoplasm"/>
    <property type="evidence" value="ECO:0007669"/>
    <property type="project" value="TreeGrafter"/>
</dbReference>
<dbReference type="InterPro" id="IPR000225">
    <property type="entry name" value="Armadillo"/>
</dbReference>
<dbReference type="EnsemblProtists" id="EOD37363">
    <property type="protein sequence ID" value="EOD37363"/>
    <property type="gene ID" value="EMIHUDRAFT_454891"/>
</dbReference>
<dbReference type="GeneID" id="17282633"/>
<dbReference type="Gene3D" id="1.25.10.10">
    <property type="entry name" value="Leucine-rich Repeat Variant"/>
    <property type="match status" value="2"/>
</dbReference>
<dbReference type="Proteomes" id="UP000013827">
    <property type="component" value="Unassembled WGS sequence"/>
</dbReference>
<reference evidence="5" key="2">
    <citation type="submission" date="2024-10" db="UniProtKB">
        <authorList>
            <consortium name="EnsemblProtists"/>
        </authorList>
    </citation>
    <scope>IDENTIFICATION</scope>
</reference>